<dbReference type="PANTHER" id="PTHR38390:SF2">
    <property type="entry name" value="OS01G0103900 PROTEIN"/>
    <property type="match status" value="1"/>
</dbReference>
<protein>
    <submittedName>
        <fullName evidence="2">Uncharacterized protein</fullName>
    </submittedName>
</protein>
<sequence>MVLLCFILDLRTLSPPLLKELKQCLLHLANLYAISPGRHEKQWEILRDRIGLCFIHKNKASSSDELKIAYTPRETFNLRDFHLAVSNLPTDGFLPETINSGAITIANGDLTLVKLFSKEVLYSWGGKDIARKVIFLSSCLLDNVDSARKILTDAADKCVTVEFMLLEHDVCLLNDTSPNVQQFMNSISDLENCSLRTYLADTLILHGIVKQWLQDLKDNLEEPLQAVILFKKDLTGSVDRIFCHLFATINQIKDGFSPCQTCRCHGMPLDGSVGNQSKSYSSCPTTCQELRTSDLVENAMKVGEHTILLLPSFQSLPEFQQVSAPIIFNVIYRTNLSSLSEGAIIGSSFIVAPSASPEDEAISDESDKSELNTRYFNGLCQALHSLDQGLVCSSNCNMETMKMASFHCFYILQPSDKGPMLLRRLAGSEEILPFPESIKSLDFDTPKEIADSFQTSLLKMELRDYNPLFHERGFHQKLNSLVKESLHFGPVPHKRKEIMSEVSLLKPDPSEMTIVPASTMTPKEECVPQMTQAIEIDDSDDCLTEEWEQLIVSKDCKIYSPTCVSAPKNKTSVLSPLDGNKQLGEKTSRILERLEAPRQLKTKGSSPIIVNSSGTVTCTPKKKPLVPFVSNNATDQHTTLSQPLRPNFQRLKRRPR</sequence>
<name>A0A2G5DB16_AQUCA</name>
<accession>A0A2G5DB16</accession>
<keyword evidence="3" id="KW-1185">Reference proteome</keyword>
<dbReference type="InParanoid" id="A0A2G5DB16"/>
<dbReference type="OrthoDB" id="1906673at2759"/>
<evidence type="ECO:0000313" key="2">
    <source>
        <dbReference type="EMBL" id="PIA40662.1"/>
    </source>
</evidence>
<feature type="compositionally biased region" description="Polar residues" evidence="1">
    <location>
        <begin position="632"/>
        <end position="644"/>
    </location>
</feature>
<reference evidence="2 3" key="1">
    <citation type="submission" date="2017-09" db="EMBL/GenBank/DDBJ databases">
        <title>WGS assembly of Aquilegia coerulea Goldsmith.</title>
        <authorList>
            <person name="Hodges S."/>
            <person name="Kramer E."/>
            <person name="Nordborg M."/>
            <person name="Tomkins J."/>
            <person name="Borevitz J."/>
            <person name="Derieg N."/>
            <person name="Yan J."/>
            <person name="Mihaltcheva S."/>
            <person name="Hayes R.D."/>
            <person name="Rokhsar D."/>
        </authorList>
    </citation>
    <scope>NUCLEOTIDE SEQUENCE [LARGE SCALE GENOMIC DNA]</scope>
    <source>
        <strain evidence="3">cv. Goldsmith</strain>
    </source>
</reference>
<dbReference type="STRING" id="218851.A0A2G5DB16"/>
<evidence type="ECO:0000256" key="1">
    <source>
        <dbReference type="SAM" id="MobiDB-lite"/>
    </source>
</evidence>
<dbReference type="PANTHER" id="PTHR38390">
    <property type="entry name" value="OS01G0103900 PROTEIN"/>
    <property type="match status" value="1"/>
</dbReference>
<dbReference type="EMBL" id="KZ305041">
    <property type="protein sequence ID" value="PIA40662.1"/>
    <property type="molecule type" value="Genomic_DNA"/>
</dbReference>
<dbReference type="AlphaFoldDB" id="A0A2G5DB16"/>
<organism evidence="2 3">
    <name type="scientific">Aquilegia coerulea</name>
    <name type="common">Rocky mountain columbine</name>
    <dbReference type="NCBI Taxonomy" id="218851"/>
    <lineage>
        <taxon>Eukaryota</taxon>
        <taxon>Viridiplantae</taxon>
        <taxon>Streptophyta</taxon>
        <taxon>Embryophyta</taxon>
        <taxon>Tracheophyta</taxon>
        <taxon>Spermatophyta</taxon>
        <taxon>Magnoliopsida</taxon>
        <taxon>Ranunculales</taxon>
        <taxon>Ranunculaceae</taxon>
        <taxon>Thalictroideae</taxon>
        <taxon>Aquilegia</taxon>
    </lineage>
</organism>
<dbReference type="FunCoup" id="A0A2G5DB16">
    <property type="interactions" value="116"/>
</dbReference>
<dbReference type="Proteomes" id="UP000230069">
    <property type="component" value="Unassembled WGS sequence"/>
</dbReference>
<evidence type="ECO:0000313" key="3">
    <source>
        <dbReference type="Proteomes" id="UP000230069"/>
    </source>
</evidence>
<gene>
    <name evidence="2" type="ORF">AQUCO_02400017v1</name>
</gene>
<proteinExistence type="predicted"/>
<feature type="region of interest" description="Disordered" evidence="1">
    <location>
        <begin position="632"/>
        <end position="656"/>
    </location>
</feature>